<gene>
    <name evidence="2" type="ORF">Mal4_58930</name>
</gene>
<evidence type="ECO:0000313" key="3">
    <source>
        <dbReference type="Proteomes" id="UP000320496"/>
    </source>
</evidence>
<proteinExistence type="predicted"/>
<dbReference type="EMBL" id="CP036275">
    <property type="protein sequence ID" value="QDU41525.1"/>
    <property type="molecule type" value="Genomic_DNA"/>
</dbReference>
<reference evidence="2 3" key="1">
    <citation type="submission" date="2019-02" db="EMBL/GenBank/DDBJ databases">
        <title>Deep-cultivation of Planctomycetes and their phenomic and genomic characterization uncovers novel biology.</title>
        <authorList>
            <person name="Wiegand S."/>
            <person name="Jogler M."/>
            <person name="Boedeker C."/>
            <person name="Pinto D."/>
            <person name="Vollmers J."/>
            <person name="Rivas-Marin E."/>
            <person name="Kohn T."/>
            <person name="Peeters S.H."/>
            <person name="Heuer A."/>
            <person name="Rast P."/>
            <person name="Oberbeckmann S."/>
            <person name="Bunk B."/>
            <person name="Jeske O."/>
            <person name="Meyerdierks A."/>
            <person name="Storesund J.E."/>
            <person name="Kallscheuer N."/>
            <person name="Luecker S."/>
            <person name="Lage O.M."/>
            <person name="Pohl T."/>
            <person name="Merkel B.J."/>
            <person name="Hornburger P."/>
            <person name="Mueller R.-W."/>
            <person name="Bruemmer F."/>
            <person name="Labrenz M."/>
            <person name="Spormann A.M."/>
            <person name="Op den Camp H."/>
            <person name="Overmann J."/>
            <person name="Amann R."/>
            <person name="Jetten M.S.M."/>
            <person name="Mascher T."/>
            <person name="Medema M.H."/>
            <person name="Devos D.P."/>
            <person name="Kaster A.-K."/>
            <person name="Ovreas L."/>
            <person name="Rohde M."/>
            <person name="Galperin M.Y."/>
            <person name="Jogler C."/>
        </authorList>
    </citation>
    <scope>NUCLEOTIDE SEQUENCE [LARGE SCALE GENOMIC DNA]</scope>
    <source>
        <strain evidence="2 3">Mal4</strain>
    </source>
</reference>
<sequence length="271" mass="29329">MRRELQATAGRLTLILLSASGCGETATETVPSIPTARSEASASSQQSIDAPLTDADVQTFLTVVEALPDGQVPALRAKSLDVTGADSSPAALARAWRAEFRRRFDPGYHAALWAEDETLQTVLAEHHLTPAEFASLVMRISFAMTSLAVESRLDVSELTAQSEQQLQRIIHKLAELDDAAQNDPANAPLLRHRREQTARALAEVVAVSEFGQLLQRVPAENRAVIGRHRQQLNATLPRGGNLAHFERSLESGTGVVPASHETPAVDEHSTR</sequence>
<feature type="compositionally biased region" description="Low complexity" evidence="1">
    <location>
        <begin position="38"/>
        <end position="47"/>
    </location>
</feature>
<dbReference type="PROSITE" id="PS51257">
    <property type="entry name" value="PROKAR_LIPOPROTEIN"/>
    <property type="match status" value="1"/>
</dbReference>
<name>A0A517ZGC5_9PLAN</name>
<feature type="region of interest" description="Disordered" evidence="1">
    <location>
        <begin position="25"/>
        <end position="48"/>
    </location>
</feature>
<protein>
    <submittedName>
        <fullName evidence="2">Uncharacterized protein</fullName>
    </submittedName>
</protein>
<organism evidence="2 3">
    <name type="scientific">Maioricimonas rarisocia</name>
    <dbReference type="NCBI Taxonomy" id="2528026"/>
    <lineage>
        <taxon>Bacteria</taxon>
        <taxon>Pseudomonadati</taxon>
        <taxon>Planctomycetota</taxon>
        <taxon>Planctomycetia</taxon>
        <taxon>Planctomycetales</taxon>
        <taxon>Planctomycetaceae</taxon>
        <taxon>Maioricimonas</taxon>
    </lineage>
</organism>
<accession>A0A517ZGC5</accession>
<dbReference type="AlphaFoldDB" id="A0A517ZGC5"/>
<dbReference type="Proteomes" id="UP000320496">
    <property type="component" value="Chromosome"/>
</dbReference>
<dbReference type="RefSeq" id="WP_145373040.1">
    <property type="nucleotide sequence ID" value="NZ_CP036275.1"/>
</dbReference>
<dbReference type="KEGG" id="mri:Mal4_58930"/>
<evidence type="ECO:0000313" key="2">
    <source>
        <dbReference type="EMBL" id="QDU41525.1"/>
    </source>
</evidence>
<evidence type="ECO:0000256" key="1">
    <source>
        <dbReference type="SAM" id="MobiDB-lite"/>
    </source>
</evidence>
<keyword evidence="3" id="KW-1185">Reference proteome</keyword>
<feature type="region of interest" description="Disordered" evidence="1">
    <location>
        <begin position="251"/>
        <end position="271"/>
    </location>
</feature>